<evidence type="ECO:0000313" key="2">
    <source>
        <dbReference type="Proteomes" id="UP000316921"/>
    </source>
</evidence>
<keyword evidence="2" id="KW-1185">Reference proteome</keyword>
<protein>
    <recommendedName>
        <fullName evidence="3">Kelch motif protein</fullName>
    </recommendedName>
</protein>
<proteinExistence type="predicted"/>
<evidence type="ECO:0000313" key="1">
    <source>
        <dbReference type="EMBL" id="QDU69263.1"/>
    </source>
</evidence>
<reference evidence="1 2" key="1">
    <citation type="submission" date="2019-02" db="EMBL/GenBank/DDBJ databases">
        <title>Deep-cultivation of Planctomycetes and their phenomic and genomic characterization uncovers novel biology.</title>
        <authorList>
            <person name="Wiegand S."/>
            <person name="Jogler M."/>
            <person name="Boedeker C."/>
            <person name="Pinto D."/>
            <person name="Vollmers J."/>
            <person name="Rivas-Marin E."/>
            <person name="Kohn T."/>
            <person name="Peeters S.H."/>
            <person name="Heuer A."/>
            <person name="Rast P."/>
            <person name="Oberbeckmann S."/>
            <person name="Bunk B."/>
            <person name="Jeske O."/>
            <person name="Meyerdierks A."/>
            <person name="Storesund J.E."/>
            <person name="Kallscheuer N."/>
            <person name="Luecker S."/>
            <person name="Lage O.M."/>
            <person name="Pohl T."/>
            <person name="Merkel B.J."/>
            <person name="Hornburger P."/>
            <person name="Mueller R.-W."/>
            <person name="Bruemmer F."/>
            <person name="Labrenz M."/>
            <person name="Spormann A.M."/>
            <person name="Op den Camp H."/>
            <person name="Overmann J."/>
            <person name="Amann R."/>
            <person name="Jetten M.S.M."/>
            <person name="Mascher T."/>
            <person name="Medema M.H."/>
            <person name="Devos D.P."/>
            <person name="Kaster A.-K."/>
            <person name="Ovreas L."/>
            <person name="Rohde M."/>
            <person name="Galperin M.Y."/>
            <person name="Jogler C."/>
        </authorList>
    </citation>
    <scope>NUCLEOTIDE SEQUENCE [LARGE SCALE GENOMIC DNA]</scope>
    <source>
        <strain evidence="1 2">Pla133</strain>
    </source>
</reference>
<evidence type="ECO:0008006" key="3">
    <source>
        <dbReference type="Google" id="ProtNLM"/>
    </source>
</evidence>
<dbReference type="KEGG" id="pbap:Pla133_43820"/>
<dbReference type="AlphaFoldDB" id="A0A518BQK9"/>
<accession>A0A518BQK9</accession>
<gene>
    <name evidence="1" type="ORF">Pla133_43820</name>
</gene>
<sequence>MSAQDRPSLPLSLPTVSTSALRWRIRAVGRGPRSTRLGSLGLAIAGLFLGATKSEAQDVPVLYPDPGGVWEAFGPMAPSNAIEARFYDVKTFSSKDIWSVGSFKTGSVFTSMTHGWVMHFDENGTWNEVPIPVFPIQSGGSVRLEGIDGTSASDLWVFGSHDSSNLHPGPNSLPLVMHFDGVSWEIVSVPASPAGVTAVFLDDVESAGTDEVWFAGWGFAGVAVPIALQWNGTELVAHDLPPAFPFDRIARAVTIAGPNDVWVVGGGNVASQGYANAFSARFNGSSWTEFPVPQLGNQRELRSIAALSPTMLWATGEAKLQGGAGQAYDLRFDGSVWTQVDSLHALGNIRRTPLGTLRGTGRFASQYFSTGWYALEDFPATFGEQLPLASTRAVDGGADGSLVAVGFAFPSSGFVPVALRRNPDCAARTFDDGSDYPLDLDFSPTTGSAAGSVQLEGASPGATGIFVVSAEPGLLDLGFGNILVDVGPAASFLSVVSFDAGGLFSVPLSLDQPGIAGQSFYMQGGELGSTVRLSNGLHLLGCP</sequence>
<dbReference type="EMBL" id="CP036287">
    <property type="protein sequence ID" value="QDU69263.1"/>
    <property type="molecule type" value="Genomic_DNA"/>
</dbReference>
<organism evidence="1 2">
    <name type="scientific">Engelhardtia mirabilis</name>
    <dbReference type="NCBI Taxonomy" id="2528011"/>
    <lineage>
        <taxon>Bacteria</taxon>
        <taxon>Pseudomonadati</taxon>
        <taxon>Planctomycetota</taxon>
        <taxon>Planctomycetia</taxon>
        <taxon>Planctomycetia incertae sedis</taxon>
        <taxon>Engelhardtia</taxon>
    </lineage>
</organism>
<dbReference type="Proteomes" id="UP000316921">
    <property type="component" value="Chromosome"/>
</dbReference>
<name>A0A518BQK9_9BACT</name>